<name>A0A1H0LPN8_HALAD</name>
<dbReference type="Gene3D" id="3.40.630.30">
    <property type="match status" value="1"/>
</dbReference>
<proteinExistence type="predicted"/>
<dbReference type="InterPro" id="IPR016181">
    <property type="entry name" value="Acyl_CoA_acyltransferase"/>
</dbReference>
<evidence type="ECO:0000259" key="3">
    <source>
        <dbReference type="PROSITE" id="PS51186"/>
    </source>
</evidence>
<dbReference type="AlphaFoldDB" id="A0A1H0LPN8"/>
<keyword evidence="1 4" id="KW-0808">Transferase</keyword>
<dbReference type="InterPro" id="IPR000182">
    <property type="entry name" value="GNAT_dom"/>
</dbReference>
<dbReference type="PANTHER" id="PTHR43877">
    <property type="entry name" value="AMINOALKYLPHOSPHONATE N-ACETYLTRANSFERASE-RELATED-RELATED"/>
    <property type="match status" value="1"/>
</dbReference>
<dbReference type="Proteomes" id="UP000198860">
    <property type="component" value="Unassembled WGS sequence"/>
</dbReference>
<dbReference type="PROSITE" id="PS51186">
    <property type="entry name" value="GNAT"/>
    <property type="match status" value="1"/>
</dbReference>
<evidence type="ECO:0000256" key="1">
    <source>
        <dbReference type="ARBA" id="ARBA00022679"/>
    </source>
</evidence>
<feature type="domain" description="N-acetyltransferase" evidence="3">
    <location>
        <begin position="1"/>
        <end position="163"/>
    </location>
</feature>
<dbReference type="CDD" id="cd04301">
    <property type="entry name" value="NAT_SF"/>
    <property type="match status" value="1"/>
</dbReference>
<dbReference type="Pfam" id="PF13673">
    <property type="entry name" value="Acetyltransf_10"/>
    <property type="match status" value="1"/>
</dbReference>
<dbReference type="GO" id="GO:0016747">
    <property type="term" value="F:acyltransferase activity, transferring groups other than amino-acyl groups"/>
    <property type="evidence" value="ECO:0007669"/>
    <property type="project" value="InterPro"/>
</dbReference>
<dbReference type="RefSeq" id="WP_089652154.1">
    <property type="nucleotide sequence ID" value="NZ_FNIZ01000007.1"/>
</dbReference>
<evidence type="ECO:0000313" key="5">
    <source>
        <dbReference type="Proteomes" id="UP000198860"/>
    </source>
</evidence>
<dbReference type="OrthoDB" id="5292888at2"/>
<keyword evidence="5" id="KW-1185">Reference proteome</keyword>
<dbReference type="STRING" id="240303.SAMN05421677_10784"/>
<keyword evidence="2 4" id="KW-0012">Acyltransferase</keyword>
<evidence type="ECO:0000313" key="4">
    <source>
        <dbReference type="EMBL" id="SDO70172.1"/>
    </source>
</evidence>
<dbReference type="InterPro" id="IPR050832">
    <property type="entry name" value="Bact_Acetyltransf"/>
</dbReference>
<dbReference type="SUPFAM" id="SSF55729">
    <property type="entry name" value="Acyl-CoA N-acyltransferases (Nat)"/>
    <property type="match status" value="1"/>
</dbReference>
<organism evidence="4 5">
    <name type="scientific">Halobacillus aidingensis</name>
    <dbReference type="NCBI Taxonomy" id="240303"/>
    <lineage>
        <taxon>Bacteria</taxon>
        <taxon>Bacillati</taxon>
        <taxon>Bacillota</taxon>
        <taxon>Bacilli</taxon>
        <taxon>Bacillales</taxon>
        <taxon>Bacillaceae</taxon>
        <taxon>Halobacillus</taxon>
    </lineage>
</organism>
<accession>A0A1H0LPN8</accession>
<dbReference type="EMBL" id="FNIZ01000007">
    <property type="protein sequence ID" value="SDO70172.1"/>
    <property type="molecule type" value="Genomic_DNA"/>
</dbReference>
<evidence type="ECO:0000256" key="2">
    <source>
        <dbReference type="ARBA" id="ARBA00023315"/>
    </source>
</evidence>
<reference evidence="5" key="1">
    <citation type="submission" date="2016-10" db="EMBL/GenBank/DDBJ databases">
        <authorList>
            <person name="Varghese N."/>
            <person name="Submissions S."/>
        </authorList>
    </citation>
    <scope>NUCLEOTIDE SEQUENCE [LARGE SCALE GENOMIC DNA]</scope>
    <source>
        <strain evidence="5">CGMCC 1.3703</strain>
    </source>
</reference>
<gene>
    <name evidence="4" type="ORF">SAMN05421677_10784</name>
</gene>
<sequence>MKIRKAKPEDVPAIAKVHVDAWLETYRGIVPDPYLNRLSYKKRERLWEENIKKYNISVIETEEDGVFGFATWDGGSSGGEYDSELSSLYILKKYHRQGAGRLLLSSTFRELKERGHRNLVVKVLSENPARYFYEKMGAEKVEEVSISVEGKRIMETIYSWKIDGREY</sequence>
<dbReference type="PANTHER" id="PTHR43877:SF1">
    <property type="entry name" value="ACETYLTRANSFERASE"/>
    <property type="match status" value="1"/>
</dbReference>
<protein>
    <submittedName>
        <fullName evidence="4">L-amino acid N-acyltransferase YncA</fullName>
    </submittedName>
</protein>